<dbReference type="SUPFAM" id="SSF109854">
    <property type="entry name" value="DinB/YfiT-like putative metalloenzymes"/>
    <property type="match status" value="1"/>
</dbReference>
<sequence>MAKSRLWRSLSAGHRSLIVKLDGLDEYDARRPMTQTGTNLLGLVKHVATWESRYLGFVMGRPFQGPPVPVWDDESARGADLVVGPNESRADVLALVESVSASSRQTIDALPLDAAGLVPWWDPSEVTLFDVLVHLVRETERHAGHADIIREQIDGRIGPMGGVRVSDDREIWAERRAEVERAARTAG</sequence>
<dbReference type="InterPro" id="IPR007061">
    <property type="entry name" value="MST-like"/>
</dbReference>
<reference evidence="1 2" key="1">
    <citation type="submission" date="2019-12" db="EMBL/GenBank/DDBJ databases">
        <authorList>
            <person name="Kun Z."/>
        </authorList>
    </citation>
    <scope>NUCLEOTIDE SEQUENCE [LARGE SCALE GENOMIC DNA]</scope>
    <source>
        <strain evidence="1 2">YIM 123512</strain>
    </source>
</reference>
<protein>
    <submittedName>
        <fullName evidence="1">DUF664 domain-containing protein</fullName>
    </submittedName>
</protein>
<name>A0A6L7ENN2_9ACTN</name>
<dbReference type="EMBL" id="WUEK01000001">
    <property type="protein sequence ID" value="MXG88210.1"/>
    <property type="molecule type" value="Genomic_DNA"/>
</dbReference>
<comment type="caution">
    <text evidence="1">The sequence shown here is derived from an EMBL/GenBank/DDBJ whole genome shotgun (WGS) entry which is preliminary data.</text>
</comment>
<gene>
    <name evidence="1" type="ORF">GRQ65_01435</name>
</gene>
<dbReference type="Pfam" id="PF04978">
    <property type="entry name" value="MST"/>
    <property type="match status" value="1"/>
</dbReference>
<dbReference type="Proteomes" id="UP000473325">
    <property type="component" value="Unassembled WGS sequence"/>
</dbReference>
<proteinExistence type="predicted"/>
<organism evidence="1 2">
    <name type="scientific">Nocardioides flavescens</name>
    <dbReference type="NCBI Taxonomy" id="2691959"/>
    <lineage>
        <taxon>Bacteria</taxon>
        <taxon>Bacillati</taxon>
        <taxon>Actinomycetota</taxon>
        <taxon>Actinomycetes</taxon>
        <taxon>Propionibacteriales</taxon>
        <taxon>Nocardioidaceae</taxon>
        <taxon>Nocardioides</taxon>
    </lineage>
</organism>
<dbReference type="AlphaFoldDB" id="A0A6L7ENN2"/>
<dbReference type="Gene3D" id="1.20.120.450">
    <property type="entry name" value="dinb family like domain"/>
    <property type="match status" value="1"/>
</dbReference>
<accession>A0A6L7ENN2</accession>
<dbReference type="InterPro" id="IPR034660">
    <property type="entry name" value="DinB/YfiT-like"/>
</dbReference>
<dbReference type="RefSeq" id="WP_160874407.1">
    <property type="nucleotide sequence ID" value="NZ_WUEK01000001.1"/>
</dbReference>
<evidence type="ECO:0000313" key="2">
    <source>
        <dbReference type="Proteomes" id="UP000473325"/>
    </source>
</evidence>
<evidence type="ECO:0000313" key="1">
    <source>
        <dbReference type="EMBL" id="MXG88210.1"/>
    </source>
</evidence>
<keyword evidence="2" id="KW-1185">Reference proteome</keyword>